<keyword evidence="4" id="KW-1185">Reference proteome</keyword>
<dbReference type="InterPro" id="IPR024535">
    <property type="entry name" value="RHGA/B-epi-like_pectate_lyase"/>
</dbReference>
<dbReference type="EMBL" id="LSBJ02000014">
    <property type="protein sequence ID" value="OAQ58677.2"/>
    <property type="molecule type" value="Genomic_DNA"/>
</dbReference>
<dbReference type="KEGG" id="pchm:VFPPC_16940"/>
<evidence type="ECO:0000313" key="4">
    <source>
        <dbReference type="Proteomes" id="UP000078397"/>
    </source>
</evidence>
<reference evidence="3 4" key="1">
    <citation type="journal article" date="2016" name="PLoS Pathog.">
        <title>Biosynthesis of antibiotic leucinostatins in bio-control fungus Purpureocillium lilacinum and their inhibition on phytophthora revealed by genome mining.</title>
        <authorList>
            <person name="Wang G."/>
            <person name="Liu Z."/>
            <person name="Lin R."/>
            <person name="Li E."/>
            <person name="Mao Z."/>
            <person name="Ling J."/>
            <person name="Yang Y."/>
            <person name="Yin W.B."/>
            <person name="Xie B."/>
        </authorList>
    </citation>
    <scope>NUCLEOTIDE SEQUENCE [LARGE SCALE GENOMIC DNA]</scope>
    <source>
        <strain evidence="3">170</strain>
    </source>
</reference>
<dbReference type="CDD" id="cd23668">
    <property type="entry name" value="GH55_beta13glucanase-like"/>
    <property type="match status" value="1"/>
</dbReference>
<dbReference type="PANTHER" id="PTHR33928:SF2">
    <property type="entry name" value="PECTATE LYASE SUPERFAMILY PROTEIN DOMAIN-CONTAINING PROTEIN-RELATED"/>
    <property type="match status" value="1"/>
</dbReference>
<dbReference type="GO" id="GO:0004650">
    <property type="term" value="F:polygalacturonase activity"/>
    <property type="evidence" value="ECO:0007669"/>
    <property type="project" value="InterPro"/>
</dbReference>
<dbReference type="RefSeq" id="XP_018136796.2">
    <property type="nucleotide sequence ID" value="XM_018294692.2"/>
</dbReference>
<dbReference type="SUPFAM" id="SSF51126">
    <property type="entry name" value="Pectin lyase-like"/>
    <property type="match status" value="2"/>
</dbReference>
<dbReference type="InterPro" id="IPR036873">
    <property type="entry name" value="Rhodanese-like_dom_sf"/>
</dbReference>
<protein>
    <submittedName>
        <fullName evidence="3">LysM domain-containing protein</fullName>
    </submittedName>
</protein>
<dbReference type="GeneID" id="28858686"/>
<dbReference type="Gene3D" id="2.160.20.10">
    <property type="entry name" value="Single-stranded right-handed beta-helix, Pectin lyase-like"/>
    <property type="match status" value="2"/>
</dbReference>
<organism evidence="3 4">
    <name type="scientific">Pochonia chlamydosporia 170</name>
    <dbReference type="NCBI Taxonomy" id="1380566"/>
    <lineage>
        <taxon>Eukaryota</taxon>
        <taxon>Fungi</taxon>
        <taxon>Dikarya</taxon>
        <taxon>Ascomycota</taxon>
        <taxon>Pezizomycotina</taxon>
        <taxon>Sordariomycetes</taxon>
        <taxon>Hypocreomycetidae</taxon>
        <taxon>Hypocreales</taxon>
        <taxon>Clavicipitaceae</taxon>
        <taxon>Pochonia</taxon>
    </lineage>
</organism>
<feature type="chain" id="PRO_5013017702" evidence="1">
    <location>
        <begin position="19"/>
        <end position="1490"/>
    </location>
</feature>
<evidence type="ECO:0000313" key="3">
    <source>
        <dbReference type="EMBL" id="OAQ58677.2"/>
    </source>
</evidence>
<accession>A0A179EZP8</accession>
<dbReference type="InterPro" id="IPR011050">
    <property type="entry name" value="Pectin_lyase_fold/virulence"/>
</dbReference>
<evidence type="ECO:0000256" key="1">
    <source>
        <dbReference type="SAM" id="SignalP"/>
    </source>
</evidence>
<feature type="domain" description="Rhamnogalacturonase A/B/Epimerase-like pectate lyase" evidence="2">
    <location>
        <begin position="610"/>
        <end position="671"/>
    </location>
</feature>
<dbReference type="InterPro" id="IPR012334">
    <property type="entry name" value="Pectin_lyas_fold"/>
</dbReference>
<gene>
    <name evidence="3" type="ORF">VFPPC_16940</name>
</gene>
<dbReference type="Gene3D" id="3.40.250.10">
    <property type="entry name" value="Rhodanese-like domain"/>
    <property type="match status" value="1"/>
</dbReference>
<dbReference type="PANTHER" id="PTHR33928">
    <property type="entry name" value="POLYGALACTURONASE QRT3"/>
    <property type="match status" value="1"/>
</dbReference>
<dbReference type="OrthoDB" id="4961250at2759"/>
<evidence type="ECO:0000259" key="2">
    <source>
        <dbReference type="Pfam" id="PF12708"/>
    </source>
</evidence>
<sequence length="1490" mass="163971">MRILTPFLLLLLSADVNGHVSSRGTNAVAQEGTFSLIDKFVEQWKLDHPSLSQQQVLQIHATAQQMKDNLINPPLPPPRVTVPVSKPTNVPLPGKARFGKIVSNSTSGVHGANSTLERAFEIVRQAQREADVRNKERFANPRINTYYDRHGAGTNKARALDNASLHINETVTAAAAIVADATAANATVIDHAKYVLPPQVAAKLAQNGEHESYLAKRTPPGSGRTWWMETIAREGKVPFGGSANDGYKVFRNVKDYGAVGDGKTDDTDAINKAMSDGARCGANCGSSTIKPAIVYFPSGTYRIRQTVPMYYNTQVIGNVNDLPVILADENFVGLGVLSSDEYTGGNGGADEWYINQNNFFRQIRNLIIDTSKAKMKSIAGLHWQVAQATSIYNVQFWGSTDRNKEHIGIFAENGSGGFMGDLIFSDITIGIRCGNQQFTSHSLAFVNVGTAVDLLWDWGWTWKNMYIFNTDVGFNMKGDYRGGSMVILDSHFETVNSGINIKTQRGATDAEQFSITLENIIMSGVKTMVIHDSSNTVLEGGSSTIESWILGRVYDDDHKEGSFVRGKASKLAKREPSLVMTDGIAKDGYFIRPKPQYEHKSADYFLSARFAAKGDGVTDDTFGLALAAFVASGKGQALYIPMGSYIITNSIYFPPGSVIVGECWAQIVAKGKSFQDASNPLPLVAVGNFGETGSMEIQDLLLTVQGPTAGVIQMEWNIAQDKQGSAAMWDVHFRIGGAAGSQLEASNCPKLTGSVNRNCVAGSLMLHMTTKSSGYFENVWAWTADHELDGGPSQTQIDIYVARGILVESTEGPVWLYGTSSEHAVLYQYMVYGANNVVMSMIQTESPYYLPDPQAPEPFTNISGFAGDPNFKDCDASNLHCAAAWGLSIISSTNVRVYGAGLYNWFQRYVQPCVDTQDCQQRAVNIKNSGQVWIYNLYTIGTVEMVNHGDDKPVLAKANTNTNGHPFTSVVNAWLLASTGEGSSEDDDDLDDDDDYGTLANCNGLYDTLEQIQDAYDSILPECLSQYLSKSFQKNLTSSITKYDSIIKDDYHSKFVIYHDIVQTQVIDQIKRYMLEDKAIGWHCAKPQKRKCCNECSDSGGNYMDPICFHLDCSGSNKGSSTKCSNGEDKVVPCPDHVGDFPGPYKWVLDDSAKFYKNLEERYGIPQDWIEFTDYDVYYNYGCVWNQHDESGNDLAQCRKNTDVFWRNYPKLKDNFNLTDPSSVIKNAYDKTKALLAENEVQMTMAGFHFASWSDIANTLALPAISLSAAVQNMEGIVKIANQKIEQERKEGIAAIVTAVFFFIPFVGEAASAIGLATLRTIIDLAGTFADIGYSIYDTLQDPKNALTNMLGIIFAAGTLKGAFTAASAEWRGLKQEKIEQLPHTFLKDVTAMRKMQASSQSVYPSIPSLYTLFKAAGVKKVIWTCTTSRKRGNRVAGWFDDFVREKGDSDIESYALFGGLLGWATASKDFTELMEEYNEETWHIAHSNH</sequence>
<dbReference type="Proteomes" id="UP000078397">
    <property type="component" value="Unassembled WGS sequence"/>
</dbReference>
<dbReference type="STRING" id="1380566.A0A179EZP8"/>
<name>A0A179EZP8_METCM</name>
<dbReference type="Pfam" id="PF12708">
    <property type="entry name" value="Pect-lyase_RHGA_epim"/>
    <property type="match status" value="2"/>
</dbReference>
<comment type="caution">
    <text evidence="3">The sequence shown here is derived from an EMBL/GenBank/DDBJ whole genome shotgun (WGS) entry which is preliminary data.</text>
</comment>
<dbReference type="InterPro" id="IPR039279">
    <property type="entry name" value="QRT3-like"/>
</dbReference>
<feature type="domain" description="Rhamnogalacturonase A/B/Epimerase-like pectate lyase" evidence="2">
    <location>
        <begin position="250"/>
        <end position="474"/>
    </location>
</feature>
<proteinExistence type="predicted"/>
<keyword evidence="1" id="KW-0732">Signal</keyword>
<feature type="signal peptide" evidence="1">
    <location>
        <begin position="1"/>
        <end position="18"/>
    </location>
</feature>